<proteinExistence type="predicted"/>
<keyword evidence="3" id="KW-1185">Reference proteome</keyword>
<sequence>MNEESSPAPGPMVSIIRSRAFSILGPGPLGLAMCYLSIGVFGNYGGVLFLGLPLLVSFLSAFFFNFRRDCGFGASYAGSVASVTVLGLLIIIVAMDGLICLLMALPLAILLALPGTALGRLAGRAALGRASSMLPLVLIFLFPCLVAFEDSRSPRAPLRSVTTSVEVGGSLPEVWKTVTAFPRIDAPPEGIFRMGIAYPIEATIEGTGVGAIRRCTFCTGDFVEPVTVWDENRLLAFDVISFPAPMTEFSIYRHIDPPHLHGHLASEKGQFRLERRGNKVLLEGTTWYRHEMWPQWYWIPMTDHIIHKIHLRVLDHIKETVEKGG</sequence>
<reference evidence="2" key="1">
    <citation type="submission" date="2021-01" db="EMBL/GenBank/DDBJ databases">
        <title>Modified the classification status of verrucomicrobia.</title>
        <authorList>
            <person name="Feng X."/>
        </authorList>
    </citation>
    <scope>NUCLEOTIDE SEQUENCE</scope>
    <source>
        <strain evidence="2">JCM 18052</strain>
    </source>
</reference>
<name>A0A934VCW7_9BACT</name>
<evidence type="ECO:0000313" key="3">
    <source>
        <dbReference type="Proteomes" id="UP000600139"/>
    </source>
</evidence>
<feature type="transmembrane region" description="Helical" evidence="1">
    <location>
        <begin position="44"/>
        <end position="64"/>
    </location>
</feature>
<dbReference type="Proteomes" id="UP000600139">
    <property type="component" value="Unassembled WGS sequence"/>
</dbReference>
<dbReference type="RefSeq" id="WP_200351847.1">
    <property type="nucleotide sequence ID" value="NZ_BAABHZ010000006.1"/>
</dbReference>
<organism evidence="2 3">
    <name type="scientific">Luteolibacter yonseiensis</name>
    <dbReference type="NCBI Taxonomy" id="1144680"/>
    <lineage>
        <taxon>Bacteria</taxon>
        <taxon>Pseudomonadati</taxon>
        <taxon>Verrucomicrobiota</taxon>
        <taxon>Verrucomicrobiia</taxon>
        <taxon>Verrucomicrobiales</taxon>
        <taxon>Verrucomicrobiaceae</taxon>
        <taxon>Luteolibacter</taxon>
    </lineage>
</organism>
<accession>A0A934VCW7</accession>
<dbReference type="Gene3D" id="3.30.530.20">
    <property type="match status" value="1"/>
</dbReference>
<keyword evidence="1" id="KW-0812">Transmembrane</keyword>
<keyword evidence="1" id="KW-1133">Transmembrane helix</keyword>
<keyword evidence="1" id="KW-0472">Membrane</keyword>
<protein>
    <recommendedName>
        <fullName evidence="4">Polyketide cyclase/dehydrase/lipid transport protein</fullName>
    </recommendedName>
</protein>
<dbReference type="SUPFAM" id="SSF55961">
    <property type="entry name" value="Bet v1-like"/>
    <property type="match status" value="1"/>
</dbReference>
<feature type="transmembrane region" description="Helical" evidence="1">
    <location>
        <begin position="101"/>
        <end position="118"/>
    </location>
</feature>
<feature type="transmembrane region" description="Helical" evidence="1">
    <location>
        <begin position="20"/>
        <end position="38"/>
    </location>
</feature>
<dbReference type="AlphaFoldDB" id="A0A934VCW7"/>
<feature type="transmembrane region" description="Helical" evidence="1">
    <location>
        <begin position="76"/>
        <end position="95"/>
    </location>
</feature>
<evidence type="ECO:0008006" key="4">
    <source>
        <dbReference type="Google" id="ProtNLM"/>
    </source>
</evidence>
<evidence type="ECO:0000256" key="1">
    <source>
        <dbReference type="SAM" id="Phobius"/>
    </source>
</evidence>
<gene>
    <name evidence="2" type="ORF">JIN84_14960</name>
</gene>
<dbReference type="EMBL" id="JAENIK010000011">
    <property type="protein sequence ID" value="MBK1816924.1"/>
    <property type="molecule type" value="Genomic_DNA"/>
</dbReference>
<comment type="caution">
    <text evidence="2">The sequence shown here is derived from an EMBL/GenBank/DDBJ whole genome shotgun (WGS) entry which is preliminary data.</text>
</comment>
<evidence type="ECO:0000313" key="2">
    <source>
        <dbReference type="EMBL" id="MBK1816924.1"/>
    </source>
</evidence>
<dbReference type="InterPro" id="IPR023393">
    <property type="entry name" value="START-like_dom_sf"/>
</dbReference>
<feature type="transmembrane region" description="Helical" evidence="1">
    <location>
        <begin position="130"/>
        <end position="148"/>
    </location>
</feature>